<organism evidence="1">
    <name type="scientific">Pithovirus LCPAC202</name>
    <dbReference type="NCBI Taxonomy" id="2506592"/>
    <lineage>
        <taxon>Viruses</taxon>
        <taxon>Pithoviruses</taxon>
    </lineage>
</organism>
<gene>
    <name evidence="1" type="ORF">LCPAC202_00180</name>
</gene>
<dbReference type="EMBL" id="MK500509">
    <property type="protein sequence ID" value="QBK91044.1"/>
    <property type="molecule type" value="Genomic_DNA"/>
</dbReference>
<reference evidence="1" key="1">
    <citation type="journal article" date="2019" name="MBio">
        <title>Virus Genomes from Deep Sea Sediments Expand the Ocean Megavirome and Support Independent Origins of Viral Gigantism.</title>
        <authorList>
            <person name="Backstrom D."/>
            <person name="Yutin N."/>
            <person name="Jorgensen S.L."/>
            <person name="Dharamshi J."/>
            <person name="Homa F."/>
            <person name="Zaremba-Niedwiedzka K."/>
            <person name="Spang A."/>
            <person name="Wolf Y.I."/>
            <person name="Koonin E.V."/>
            <person name="Ettema T.J."/>
        </authorList>
    </citation>
    <scope>NUCLEOTIDE SEQUENCE</scope>
</reference>
<name>A0A481Z591_9VIRU</name>
<accession>A0A481Z591</accession>
<proteinExistence type="predicted"/>
<evidence type="ECO:0000313" key="1">
    <source>
        <dbReference type="EMBL" id="QBK91044.1"/>
    </source>
</evidence>
<protein>
    <submittedName>
        <fullName evidence="1">Uncharacterized protein</fullName>
    </submittedName>
</protein>
<sequence length="249" mass="28188">MSFWCLTYFRSDNPYGSGVEAIYNTQDEAITAAICSRGTLELKQTPDGTFWYYNRLMDGPMKLEELKKKIRKTGFLDEMHPDRDFDMYKTNSYYSIKQVKVSMGPKVTVQQVDKIKNGAKCEDCGDKFTPDSKNSSEKQHKCSGCISRLARASNKPERPNESIISVIPYPSSENSKIKAYISNEGFVYVTPGAELCIIGSDLEKEGILKKLTNEQIDSILSSVRIDQTWRTGNDDPISWSGYLKMTSQD</sequence>